<evidence type="ECO:0000256" key="1">
    <source>
        <dbReference type="ARBA" id="ARBA00023122"/>
    </source>
</evidence>
<sequence>MIPLVERFMTTKINAIDAEKNIAEVAKEMANHRIGSLLVTRKGTYVGIITETDIVRKVIAKQLDPSGIPARQVMQSPLITIEADRTVMEANDLMEGKGIRHLAVTRGGEVVGVFSVRDLLRPLYMEEMAGFFLGPPE</sequence>
<gene>
    <name evidence="4" type="ORF">MNODULE_08785</name>
</gene>
<feature type="domain" description="CBS" evidence="3">
    <location>
        <begin position="74"/>
        <end position="130"/>
    </location>
</feature>
<accession>A0A7X6DPC5</accession>
<proteinExistence type="predicted"/>
<evidence type="ECO:0000259" key="3">
    <source>
        <dbReference type="PROSITE" id="PS51371"/>
    </source>
</evidence>
<name>A0A7X6DPC5_9BACT</name>
<dbReference type="EMBL" id="VTOW01000001">
    <property type="protein sequence ID" value="NKE70832.1"/>
    <property type="molecule type" value="Genomic_DNA"/>
</dbReference>
<dbReference type="PANTHER" id="PTHR43080:SF2">
    <property type="entry name" value="CBS DOMAIN-CONTAINING PROTEIN"/>
    <property type="match status" value="1"/>
</dbReference>
<dbReference type="SMART" id="SM00116">
    <property type="entry name" value="CBS"/>
    <property type="match status" value="2"/>
</dbReference>
<dbReference type="Pfam" id="PF00571">
    <property type="entry name" value="CBS"/>
    <property type="match status" value="2"/>
</dbReference>
<dbReference type="AlphaFoldDB" id="A0A7X6DPC5"/>
<protein>
    <submittedName>
        <fullName evidence="4">CBS domain-containing protein</fullName>
    </submittedName>
</protein>
<dbReference type="SUPFAM" id="SSF54631">
    <property type="entry name" value="CBS-domain pair"/>
    <property type="match status" value="1"/>
</dbReference>
<dbReference type="PANTHER" id="PTHR43080">
    <property type="entry name" value="CBS DOMAIN-CONTAINING PROTEIN CBSX3, MITOCHONDRIAL"/>
    <property type="match status" value="1"/>
</dbReference>
<dbReference type="Proteomes" id="UP000534783">
    <property type="component" value="Unassembled WGS sequence"/>
</dbReference>
<evidence type="ECO:0000313" key="5">
    <source>
        <dbReference type="Proteomes" id="UP000534783"/>
    </source>
</evidence>
<dbReference type="InterPro" id="IPR046342">
    <property type="entry name" value="CBS_dom_sf"/>
</dbReference>
<dbReference type="RefSeq" id="WP_168059064.1">
    <property type="nucleotide sequence ID" value="NZ_VTOW01000001.1"/>
</dbReference>
<feature type="domain" description="CBS" evidence="3">
    <location>
        <begin position="9"/>
        <end position="66"/>
    </location>
</feature>
<reference evidence="4 5" key="1">
    <citation type="journal article" date="2020" name="Nature">
        <title>Bacterial chemolithoautotrophy via manganese oxidation.</title>
        <authorList>
            <person name="Yu H."/>
            <person name="Leadbetter J.R."/>
        </authorList>
    </citation>
    <scope>NUCLEOTIDE SEQUENCE [LARGE SCALE GENOMIC DNA]</scope>
    <source>
        <strain evidence="4 5">Mn-1</strain>
    </source>
</reference>
<dbReference type="PROSITE" id="PS51371">
    <property type="entry name" value="CBS"/>
    <property type="match status" value="2"/>
</dbReference>
<comment type="caution">
    <text evidence="4">The sequence shown here is derived from an EMBL/GenBank/DDBJ whole genome shotgun (WGS) entry which is preliminary data.</text>
</comment>
<organism evidence="4 5">
    <name type="scientific">Candidatus Manganitrophus noduliformans</name>
    <dbReference type="NCBI Taxonomy" id="2606439"/>
    <lineage>
        <taxon>Bacteria</taxon>
        <taxon>Pseudomonadati</taxon>
        <taxon>Nitrospirota</taxon>
        <taxon>Nitrospiria</taxon>
        <taxon>Candidatus Troglogloeales</taxon>
        <taxon>Candidatus Manganitrophaceae</taxon>
        <taxon>Candidatus Manganitrophus</taxon>
    </lineage>
</organism>
<keyword evidence="1 2" id="KW-0129">CBS domain</keyword>
<dbReference type="Gene3D" id="3.10.580.10">
    <property type="entry name" value="CBS-domain"/>
    <property type="match status" value="1"/>
</dbReference>
<keyword evidence="5" id="KW-1185">Reference proteome</keyword>
<evidence type="ECO:0000313" key="4">
    <source>
        <dbReference type="EMBL" id="NKE70832.1"/>
    </source>
</evidence>
<dbReference type="InterPro" id="IPR051257">
    <property type="entry name" value="Diverse_CBS-Domain"/>
</dbReference>
<evidence type="ECO:0000256" key="2">
    <source>
        <dbReference type="PROSITE-ProRule" id="PRU00703"/>
    </source>
</evidence>
<dbReference type="InterPro" id="IPR000644">
    <property type="entry name" value="CBS_dom"/>
</dbReference>